<evidence type="ECO:0000313" key="12">
    <source>
        <dbReference type="Proteomes" id="UP000218231"/>
    </source>
</evidence>
<name>A0A2A2J0J0_9BILA</name>
<gene>
    <name evidence="11" type="ORF">WR25_09931</name>
</gene>
<accession>A0A2A2J0J0</accession>
<dbReference type="Pfam" id="PF00023">
    <property type="entry name" value="Ank"/>
    <property type="match status" value="1"/>
</dbReference>
<dbReference type="GO" id="GO:0019706">
    <property type="term" value="F:protein-cysteine S-palmitoyltransferase activity"/>
    <property type="evidence" value="ECO:0007669"/>
    <property type="project" value="UniProtKB-EC"/>
</dbReference>
<dbReference type="STRING" id="2018661.A0A2A2J0J0"/>
<dbReference type="PROSITE" id="PS50297">
    <property type="entry name" value="ANK_REP_REGION"/>
    <property type="match status" value="4"/>
</dbReference>
<dbReference type="Pfam" id="PF01529">
    <property type="entry name" value="DHHC"/>
    <property type="match status" value="1"/>
</dbReference>
<evidence type="ECO:0000256" key="1">
    <source>
        <dbReference type="ARBA" id="ARBA00004141"/>
    </source>
</evidence>
<keyword evidence="4 8" id="KW-1133">Transmembrane helix</keyword>
<dbReference type="AlphaFoldDB" id="A0A2A2J0J0"/>
<dbReference type="SMART" id="SM00248">
    <property type="entry name" value="ANK"/>
    <property type="match status" value="7"/>
</dbReference>
<feature type="transmembrane region" description="Helical" evidence="8">
    <location>
        <begin position="452"/>
        <end position="476"/>
    </location>
</feature>
<feature type="transmembrane region" description="Helical" evidence="8">
    <location>
        <begin position="358"/>
        <end position="380"/>
    </location>
</feature>
<evidence type="ECO:0000259" key="10">
    <source>
        <dbReference type="Pfam" id="PF01529"/>
    </source>
</evidence>
<dbReference type="Gene3D" id="1.25.40.20">
    <property type="entry name" value="Ankyrin repeat-containing domain"/>
    <property type="match status" value="1"/>
</dbReference>
<dbReference type="InterPro" id="IPR001594">
    <property type="entry name" value="Palmitoyltrfase_DHHC"/>
</dbReference>
<feature type="domain" description="Palmitoyltransferase DHHC" evidence="10">
    <location>
        <begin position="406"/>
        <end position="530"/>
    </location>
</feature>
<keyword evidence="6 8" id="KW-0472">Membrane</keyword>
<protein>
    <recommendedName>
        <fullName evidence="8">Palmitoyltransferase</fullName>
        <ecNumber evidence="8">2.3.1.225</ecNumber>
    </recommendedName>
</protein>
<evidence type="ECO:0000256" key="8">
    <source>
        <dbReference type="RuleBase" id="RU079119"/>
    </source>
</evidence>
<keyword evidence="3" id="KW-0677">Repeat</keyword>
<sequence length="586" mass="65297">MSESNGVEALEGSSSLPQASSTSSSSPLASTDAVSKAVDACQRGNLEVLEQLLFAGLSPNIVDQDGCSLLHWAAINNRVSIVRCLLEKGADPNAIGGLLVSTPLHWATRVGQLASTALLVQKGARADIRDAQGYAPIHLAVQGNHTHLIAYLLEKFDYCRDITDNSGMTPTMWCAYRSFSMFPMRLFVRGGANLNMKEHLQSNTAMHIAAAEKNVYAIRELIEGNADLSLRNNDKETPLDVARNQRNQTIIRLLEEAAREQHLLPMSFKQRIGRRINVKYIYALFPFLSLLSTFLLFTFAHWAVALSIISIAFLLLTLYIRFDFHSPKQSLVPIGTTASEPIFLVLTWSLYVHLYVPWWTQLLFLISMGVLFVSFLRVVFRNPGVVPRSSAHSHFVEEVESSRAHLNYCFTCWVPRQPHSKHCSSCDRCVKGFDHHCPWVHQCITRSNHRDFLLFVLSATLSSSIHVIACIVMLTGDIRDYGFGFALQENAWVVITMVLSGFHALALFALTCTQLDQISVRTTTNERIKSHRHAHGVGHSAHWSASSTMAAAGNDSVMESGVHFVREPVTIGSRIRNLLEFCAYTE</sequence>
<evidence type="ECO:0000256" key="9">
    <source>
        <dbReference type="SAM" id="MobiDB-lite"/>
    </source>
</evidence>
<keyword evidence="5 7" id="KW-0040">ANK repeat</keyword>
<proteinExistence type="inferred from homology"/>
<dbReference type="SUPFAM" id="SSF48403">
    <property type="entry name" value="Ankyrin repeat"/>
    <property type="match status" value="1"/>
</dbReference>
<dbReference type="GO" id="GO:0016020">
    <property type="term" value="C:membrane"/>
    <property type="evidence" value="ECO:0007669"/>
    <property type="project" value="UniProtKB-SubCell"/>
</dbReference>
<dbReference type="PROSITE" id="PS50088">
    <property type="entry name" value="ANK_REPEAT"/>
    <property type="match status" value="4"/>
</dbReference>
<dbReference type="Pfam" id="PF12796">
    <property type="entry name" value="Ank_2"/>
    <property type="match status" value="2"/>
</dbReference>
<feature type="repeat" description="ANK" evidence="7">
    <location>
        <begin position="201"/>
        <end position="233"/>
    </location>
</feature>
<evidence type="ECO:0000256" key="3">
    <source>
        <dbReference type="ARBA" id="ARBA00022737"/>
    </source>
</evidence>
<comment type="subcellular location">
    <subcellularLocation>
        <location evidence="1">Membrane</location>
        <topology evidence="1">Multi-pass membrane protein</topology>
    </subcellularLocation>
</comment>
<comment type="similarity">
    <text evidence="8">Belongs to the DHHC palmitoyltransferase family.</text>
</comment>
<feature type="repeat" description="ANK" evidence="7">
    <location>
        <begin position="65"/>
        <end position="97"/>
    </location>
</feature>
<dbReference type="InterPro" id="IPR002110">
    <property type="entry name" value="Ankyrin_rpt"/>
</dbReference>
<keyword evidence="2 8" id="KW-0812">Transmembrane</keyword>
<dbReference type="InterPro" id="IPR036770">
    <property type="entry name" value="Ankyrin_rpt-contain_sf"/>
</dbReference>
<feature type="region of interest" description="Disordered" evidence="9">
    <location>
        <begin position="1"/>
        <end position="28"/>
    </location>
</feature>
<dbReference type="Proteomes" id="UP000218231">
    <property type="component" value="Unassembled WGS sequence"/>
</dbReference>
<evidence type="ECO:0000256" key="2">
    <source>
        <dbReference type="ARBA" id="ARBA00022692"/>
    </source>
</evidence>
<dbReference type="EMBL" id="LIAE01010763">
    <property type="protein sequence ID" value="PAV55590.1"/>
    <property type="molecule type" value="Genomic_DNA"/>
</dbReference>
<feature type="repeat" description="ANK" evidence="7">
    <location>
        <begin position="99"/>
        <end position="131"/>
    </location>
</feature>
<feature type="transmembrane region" description="Helical" evidence="8">
    <location>
        <begin position="491"/>
        <end position="512"/>
    </location>
</feature>
<dbReference type="PROSITE" id="PS50216">
    <property type="entry name" value="DHHC"/>
    <property type="match status" value="1"/>
</dbReference>
<feature type="transmembrane region" description="Helical" evidence="8">
    <location>
        <begin position="332"/>
        <end position="352"/>
    </location>
</feature>
<evidence type="ECO:0000256" key="4">
    <source>
        <dbReference type="ARBA" id="ARBA00022989"/>
    </source>
</evidence>
<keyword evidence="12" id="KW-1185">Reference proteome</keyword>
<evidence type="ECO:0000313" key="11">
    <source>
        <dbReference type="EMBL" id="PAV55590.1"/>
    </source>
</evidence>
<feature type="transmembrane region" description="Helical" evidence="8">
    <location>
        <begin position="280"/>
        <end position="297"/>
    </location>
</feature>
<dbReference type="PANTHER" id="PTHR24161:SF85">
    <property type="entry name" value="PALMITOYLTRANSFERASE HIP14"/>
    <property type="match status" value="1"/>
</dbReference>
<keyword evidence="8" id="KW-0012">Acyltransferase</keyword>
<feature type="repeat" description="ANK" evidence="7">
    <location>
        <begin position="132"/>
        <end position="155"/>
    </location>
</feature>
<feature type="transmembrane region" description="Helical" evidence="8">
    <location>
        <begin position="303"/>
        <end position="320"/>
    </location>
</feature>
<reference evidence="11 12" key="1">
    <citation type="journal article" date="2017" name="Curr. Biol.">
        <title>Genome architecture and evolution of a unichromosomal asexual nematode.</title>
        <authorList>
            <person name="Fradin H."/>
            <person name="Zegar C."/>
            <person name="Gutwein M."/>
            <person name="Lucas J."/>
            <person name="Kovtun M."/>
            <person name="Corcoran D."/>
            <person name="Baugh L.R."/>
            <person name="Kiontke K."/>
            <person name="Gunsalus K."/>
            <person name="Fitch D.H."/>
            <person name="Piano F."/>
        </authorList>
    </citation>
    <scope>NUCLEOTIDE SEQUENCE [LARGE SCALE GENOMIC DNA]</scope>
    <source>
        <strain evidence="11">PF1309</strain>
    </source>
</reference>
<dbReference type="EC" id="2.3.1.225" evidence="8"/>
<keyword evidence="8" id="KW-0808">Transferase</keyword>
<organism evidence="11 12">
    <name type="scientific">Diploscapter pachys</name>
    <dbReference type="NCBI Taxonomy" id="2018661"/>
    <lineage>
        <taxon>Eukaryota</taxon>
        <taxon>Metazoa</taxon>
        <taxon>Ecdysozoa</taxon>
        <taxon>Nematoda</taxon>
        <taxon>Chromadorea</taxon>
        <taxon>Rhabditida</taxon>
        <taxon>Rhabditina</taxon>
        <taxon>Rhabditomorpha</taxon>
        <taxon>Rhabditoidea</taxon>
        <taxon>Rhabditidae</taxon>
        <taxon>Diploscapter</taxon>
    </lineage>
</organism>
<evidence type="ECO:0000256" key="5">
    <source>
        <dbReference type="ARBA" id="ARBA00023043"/>
    </source>
</evidence>
<evidence type="ECO:0000256" key="6">
    <source>
        <dbReference type="ARBA" id="ARBA00023136"/>
    </source>
</evidence>
<comment type="catalytic activity">
    <reaction evidence="8">
        <text>L-cysteinyl-[protein] + hexadecanoyl-CoA = S-hexadecanoyl-L-cysteinyl-[protein] + CoA</text>
        <dbReference type="Rhea" id="RHEA:36683"/>
        <dbReference type="Rhea" id="RHEA-COMP:10131"/>
        <dbReference type="Rhea" id="RHEA-COMP:11032"/>
        <dbReference type="ChEBI" id="CHEBI:29950"/>
        <dbReference type="ChEBI" id="CHEBI:57287"/>
        <dbReference type="ChEBI" id="CHEBI:57379"/>
        <dbReference type="ChEBI" id="CHEBI:74151"/>
        <dbReference type="EC" id="2.3.1.225"/>
    </reaction>
</comment>
<dbReference type="PANTHER" id="PTHR24161">
    <property type="entry name" value="ANK_REP_REGION DOMAIN-CONTAINING PROTEIN-RELATED"/>
    <property type="match status" value="1"/>
</dbReference>
<comment type="caution">
    <text evidence="11">The sequence shown here is derived from an EMBL/GenBank/DDBJ whole genome shotgun (WGS) entry which is preliminary data.</text>
</comment>
<dbReference type="OrthoDB" id="6781668at2759"/>
<feature type="compositionally biased region" description="Low complexity" evidence="9">
    <location>
        <begin position="13"/>
        <end position="28"/>
    </location>
</feature>
<comment type="domain">
    <text evidence="8">The DHHC domain is required for palmitoyltransferase activity.</text>
</comment>
<evidence type="ECO:0000256" key="7">
    <source>
        <dbReference type="PROSITE-ProRule" id="PRU00023"/>
    </source>
</evidence>